<evidence type="ECO:0000313" key="2">
    <source>
        <dbReference type="Proteomes" id="UP000626697"/>
    </source>
</evidence>
<evidence type="ECO:0000313" key="1">
    <source>
        <dbReference type="EMBL" id="MBA9028822.1"/>
    </source>
</evidence>
<dbReference type="InterPro" id="IPR008585">
    <property type="entry name" value="Gamma_PGA_hydro"/>
</dbReference>
<dbReference type="Pfam" id="PF05908">
    <property type="entry name" value="Gamma_PGA_hydro"/>
    <property type="match status" value="1"/>
</dbReference>
<organism evidence="1 2">
    <name type="scientific">Peribacillus huizhouensis</name>
    <dbReference type="NCBI Taxonomy" id="1501239"/>
    <lineage>
        <taxon>Bacteria</taxon>
        <taxon>Bacillati</taxon>
        <taxon>Bacillota</taxon>
        <taxon>Bacilli</taxon>
        <taxon>Bacillales</taxon>
        <taxon>Bacillaceae</taxon>
        <taxon>Peribacillus</taxon>
    </lineage>
</organism>
<protein>
    <submittedName>
        <fullName evidence="1">Uncharacterized protein</fullName>
    </submittedName>
</protein>
<dbReference type="EMBL" id="JACJHX010000019">
    <property type="protein sequence ID" value="MBA9028822.1"/>
    <property type="molecule type" value="Genomic_DNA"/>
</dbReference>
<proteinExistence type="predicted"/>
<accession>A0ABR6CUW2</accession>
<gene>
    <name evidence="1" type="ORF">HNP81_004143</name>
</gene>
<dbReference type="Proteomes" id="UP000626697">
    <property type="component" value="Unassembled WGS sequence"/>
</dbReference>
<name>A0ABR6CUW2_9BACI</name>
<dbReference type="RefSeq" id="WP_182503796.1">
    <property type="nucleotide sequence ID" value="NZ_JACJHX010000019.1"/>
</dbReference>
<dbReference type="InterPro" id="IPR038128">
    <property type="entry name" value="Gamma_PGA_hydro_sf"/>
</dbReference>
<reference evidence="1 2" key="1">
    <citation type="submission" date="2020-08" db="EMBL/GenBank/DDBJ databases">
        <title>Genomic Encyclopedia of Type Strains, Phase IV (KMG-IV): sequencing the most valuable type-strain genomes for metagenomic binning, comparative biology and taxonomic classification.</title>
        <authorList>
            <person name="Goeker M."/>
        </authorList>
    </citation>
    <scope>NUCLEOTIDE SEQUENCE [LARGE SCALE GENOMIC DNA]</scope>
    <source>
        <strain evidence="1 2">DSM 105481</strain>
    </source>
</reference>
<sequence>MADTYANYKELAAVEVKGVDYDIRSHKVNGSKTIIFTPHGGDIEQPGLQIGTKHFCRILILKVLEFVRCLPSSKRFYGLHLKYGLLHFPQLN</sequence>
<dbReference type="Gene3D" id="3.40.630.100">
    <property type="entry name" value="Poly-gamma-glutamate hydrolase, zinc-binding motif"/>
    <property type="match status" value="1"/>
</dbReference>
<keyword evidence="2" id="KW-1185">Reference proteome</keyword>
<comment type="caution">
    <text evidence="1">The sequence shown here is derived from an EMBL/GenBank/DDBJ whole genome shotgun (WGS) entry which is preliminary data.</text>
</comment>